<organism evidence="4 5">
    <name type="scientific">Parvularcula dongshanensis</name>
    <dbReference type="NCBI Taxonomy" id="1173995"/>
    <lineage>
        <taxon>Bacteria</taxon>
        <taxon>Pseudomonadati</taxon>
        <taxon>Pseudomonadota</taxon>
        <taxon>Alphaproteobacteria</taxon>
        <taxon>Parvularculales</taxon>
        <taxon>Parvularculaceae</taxon>
        <taxon>Parvularcula</taxon>
    </lineage>
</organism>
<evidence type="ECO:0000256" key="1">
    <source>
        <dbReference type="ARBA" id="ARBA00022729"/>
    </source>
</evidence>
<evidence type="ECO:0000256" key="2">
    <source>
        <dbReference type="SAM" id="SignalP"/>
    </source>
</evidence>
<evidence type="ECO:0000313" key="5">
    <source>
        <dbReference type="Proteomes" id="UP000563524"/>
    </source>
</evidence>
<dbReference type="AlphaFoldDB" id="A0A840I360"/>
<proteinExistence type="predicted"/>
<gene>
    <name evidence="4" type="ORF">GGQ59_001158</name>
</gene>
<sequence length="239" mass="25076">MSKIKLLAAASATVLSGAAIANAQTQGPREYTEEPSGFYLSGGYTYIDIETDSDVEALDDIGEGINALNARAGYQITPLFGVEIDGTFGLDNGGFDLDSNEIDLGELDMADENADADNLDQVLTGNGDVGLDYLVGAYATVGFPVSERFHVIGRVGYALAEVDNTYAVTIDTPGGNTRTITDTFGGSDDGFAFGAGAEYTLNDTSGIRGDYTRYNFGEANADAFTISYVHHFGGPGVGY</sequence>
<evidence type="ECO:0000259" key="3">
    <source>
        <dbReference type="Pfam" id="PF13505"/>
    </source>
</evidence>
<protein>
    <submittedName>
        <fullName evidence="4">Opacity protein-like surface antigen</fullName>
    </submittedName>
</protein>
<dbReference type="EMBL" id="JACHOB010000002">
    <property type="protein sequence ID" value="MBB4658644.1"/>
    <property type="molecule type" value="Genomic_DNA"/>
</dbReference>
<keyword evidence="5" id="KW-1185">Reference proteome</keyword>
<dbReference type="Gene3D" id="2.40.160.20">
    <property type="match status" value="1"/>
</dbReference>
<dbReference type="Pfam" id="PF13505">
    <property type="entry name" value="OMP_b-brl"/>
    <property type="match status" value="1"/>
</dbReference>
<comment type="caution">
    <text evidence="4">The sequence shown here is derived from an EMBL/GenBank/DDBJ whole genome shotgun (WGS) entry which is preliminary data.</text>
</comment>
<reference evidence="4 5" key="1">
    <citation type="submission" date="2020-08" db="EMBL/GenBank/DDBJ databases">
        <title>Genomic Encyclopedia of Type Strains, Phase IV (KMG-IV): sequencing the most valuable type-strain genomes for metagenomic binning, comparative biology and taxonomic classification.</title>
        <authorList>
            <person name="Goeker M."/>
        </authorList>
    </citation>
    <scope>NUCLEOTIDE SEQUENCE [LARGE SCALE GENOMIC DNA]</scope>
    <source>
        <strain evidence="4 5">DSM 102850</strain>
    </source>
</reference>
<feature type="domain" description="Outer membrane protein beta-barrel" evidence="3">
    <location>
        <begin position="12"/>
        <end position="232"/>
    </location>
</feature>
<dbReference type="InterPro" id="IPR027385">
    <property type="entry name" value="Beta-barrel_OMP"/>
</dbReference>
<accession>A0A840I360</accession>
<name>A0A840I360_9PROT</name>
<dbReference type="InterPro" id="IPR011250">
    <property type="entry name" value="OMP/PagP_B-barrel"/>
</dbReference>
<dbReference type="SUPFAM" id="SSF56925">
    <property type="entry name" value="OMPA-like"/>
    <property type="match status" value="1"/>
</dbReference>
<dbReference type="Proteomes" id="UP000563524">
    <property type="component" value="Unassembled WGS sequence"/>
</dbReference>
<evidence type="ECO:0000313" key="4">
    <source>
        <dbReference type="EMBL" id="MBB4658644.1"/>
    </source>
</evidence>
<feature type="signal peptide" evidence="2">
    <location>
        <begin position="1"/>
        <end position="23"/>
    </location>
</feature>
<dbReference type="RefSeq" id="WP_183816808.1">
    <property type="nucleotide sequence ID" value="NZ_JACHOB010000002.1"/>
</dbReference>
<feature type="chain" id="PRO_5032356932" evidence="2">
    <location>
        <begin position="24"/>
        <end position="239"/>
    </location>
</feature>
<keyword evidence="1 2" id="KW-0732">Signal</keyword>